<evidence type="ECO:0000256" key="1">
    <source>
        <dbReference type="SAM" id="Coils"/>
    </source>
</evidence>
<reference evidence="2 3" key="1">
    <citation type="submission" date="2018-06" db="EMBL/GenBank/DDBJ databases">
        <title>Extensive metabolic versatility and redundancy in microbially diverse, dynamic hydrothermal sediments.</title>
        <authorList>
            <person name="Dombrowski N."/>
            <person name="Teske A."/>
            <person name="Baker B.J."/>
        </authorList>
    </citation>
    <scope>NUCLEOTIDE SEQUENCE [LARGE SCALE GENOMIC DNA]</scope>
    <source>
        <strain evidence="2">B20_G2</strain>
    </source>
</reference>
<comment type="caution">
    <text evidence="2">The sequence shown here is derived from an EMBL/GenBank/DDBJ whole genome shotgun (WGS) entry which is preliminary data.</text>
</comment>
<proteinExistence type="predicted"/>
<keyword evidence="1" id="KW-0175">Coiled coil</keyword>
<name>A0A497F3A2_9CREN</name>
<protein>
    <submittedName>
        <fullName evidence="2">Uncharacterized protein</fullName>
    </submittedName>
</protein>
<gene>
    <name evidence="2" type="ORF">DRJ26_02735</name>
</gene>
<sequence>MEEKVSGKSIMKSLLREIEENIKSVEHLMREAKRDCEAARRVVRWIEDEIERSSREVLDGRVKALLALEKGRRDLAEEILTLAEVQKELMNELSDASKRIEDKLRKVTNTLSNIEKVKNRIEGNIKLILEQEADVKLFGKVMRDMYFAVDSLIKLSIQLRRLNEAVDVGRALLETRREIVVEGITSGEAKKILRRVGRENVEKRVREIIEQLETYVSQH</sequence>
<dbReference type="EMBL" id="QMRA01000046">
    <property type="protein sequence ID" value="RLE53886.1"/>
    <property type="molecule type" value="Genomic_DNA"/>
</dbReference>
<feature type="coiled-coil region" evidence="1">
    <location>
        <begin position="11"/>
        <end position="117"/>
    </location>
</feature>
<dbReference type="Proteomes" id="UP000269499">
    <property type="component" value="Unassembled WGS sequence"/>
</dbReference>
<evidence type="ECO:0000313" key="2">
    <source>
        <dbReference type="EMBL" id="RLE53886.1"/>
    </source>
</evidence>
<accession>A0A497F3A2</accession>
<organism evidence="2 3">
    <name type="scientific">Thermoproteota archaeon</name>
    <dbReference type="NCBI Taxonomy" id="2056631"/>
    <lineage>
        <taxon>Archaea</taxon>
        <taxon>Thermoproteota</taxon>
    </lineage>
</organism>
<evidence type="ECO:0000313" key="3">
    <source>
        <dbReference type="Proteomes" id="UP000269499"/>
    </source>
</evidence>
<dbReference type="AlphaFoldDB" id="A0A497F3A2"/>